<keyword evidence="2" id="KW-0328">Glycosyltransferase</keyword>
<dbReference type="PANTHER" id="PTHR45947:SF3">
    <property type="entry name" value="SULFOQUINOVOSYL TRANSFERASE SQD2"/>
    <property type="match status" value="1"/>
</dbReference>
<dbReference type="eggNOG" id="COG0438">
    <property type="taxonomic scope" value="Bacteria"/>
</dbReference>
<dbReference type="RefSeq" id="WP_074789331.1">
    <property type="nucleotide sequence ID" value="NZ_BBLU01000004.1"/>
</dbReference>
<keyword evidence="7" id="KW-1185">Reference proteome</keyword>
<keyword evidence="3 6" id="KW-0808">Transferase</keyword>
<dbReference type="Proteomes" id="UP000183315">
    <property type="component" value="Unassembled WGS sequence"/>
</dbReference>
<proteinExistence type="predicted"/>
<dbReference type="EMBL" id="FNZI01000003">
    <property type="protein sequence ID" value="SEJ40764.1"/>
    <property type="molecule type" value="Genomic_DNA"/>
</dbReference>
<reference evidence="7" key="1">
    <citation type="submission" date="2016-10" db="EMBL/GenBank/DDBJ databases">
        <authorList>
            <person name="Varghese N."/>
        </authorList>
    </citation>
    <scope>NUCLEOTIDE SEQUENCE [LARGE SCALE GENOMIC DNA]</scope>
    <source>
        <strain evidence="7">DSM 24868</strain>
    </source>
</reference>
<name>A0A1H6YLR1_9MICO</name>
<gene>
    <name evidence="6" type="ORF">SAMN05421637_1748</name>
</gene>
<organism evidence="6 7">
    <name type="scientific">Demequina mangrovi</name>
    <dbReference type="NCBI Taxonomy" id="1043493"/>
    <lineage>
        <taxon>Bacteria</taxon>
        <taxon>Bacillati</taxon>
        <taxon>Actinomycetota</taxon>
        <taxon>Actinomycetes</taxon>
        <taxon>Micrococcales</taxon>
        <taxon>Demequinaceae</taxon>
        <taxon>Demequina</taxon>
    </lineage>
</organism>
<feature type="domain" description="Glycosyltransferase subfamily 4-like N-terminal" evidence="5">
    <location>
        <begin position="22"/>
        <end position="206"/>
    </location>
</feature>
<dbReference type="PANTHER" id="PTHR45947">
    <property type="entry name" value="SULFOQUINOVOSYL TRANSFERASE SQD2"/>
    <property type="match status" value="1"/>
</dbReference>
<accession>A0A1H6YLR1</accession>
<protein>
    <recommendedName>
        <fullName evidence="1">D-inositol 3-phosphate glycosyltransferase</fullName>
    </recommendedName>
</protein>
<evidence type="ECO:0000313" key="7">
    <source>
        <dbReference type="Proteomes" id="UP000183315"/>
    </source>
</evidence>
<dbReference type="SUPFAM" id="SSF53756">
    <property type="entry name" value="UDP-Glycosyltransferase/glycogen phosphorylase"/>
    <property type="match status" value="1"/>
</dbReference>
<dbReference type="OrthoDB" id="3180470at2"/>
<dbReference type="GO" id="GO:0016758">
    <property type="term" value="F:hexosyltransferase activity"/>
    <property type="evidence" value="ECO:0007669"/>
    <property type="project" value="TreeGrafter"/>
</dbReference>
<dbReference type="Gene3D" id="3.40.50.2000">
    <property type="entry name" value="Glycogen Phosphorylase B"/>
    <property type="match status" value="2"/>
</dbReference>
<evidence type="ECO:0000256" key="3">
    <source>
        <dbReference type="ARBA" id="ARBA00022679"/>
    </source>
</evidence>
<evidence type="ECO:0000313" key="6">
    <source>
        <dbReference type="EMBL" id="SEJ40764.1"/>
    </source>
</evidence>
<dbReference type="GO" id="GO:1901137">
    <property type="term" value="P:carbohydrate derivative biosynthetic process"/>
    <property type="evidence" value="ECO:0007669"/>
    <property type="project" value="UniProtKB-ARBA"/>
</dbReference>
<dbReference type="InterPro" id="IPR050194">
    <property type="entry name" value="Glycosyltransferase_grp1"/>
</dbReference>
<dbReference type="CDD" id="cd03794">
    <property type="entry name" value="GT4_WbuB-like"/>
    <property type="match status" value="1"/>
</dbReference>
<evidence type="ECO:0000259" key="5">
    <source>
        <dbReference type="Pfam" id="PF13579"/>
    </source>
</evidence>
<sequence>MTVEAGGRGIAIVGINYPPERTGIAPYTGALARGLAARGCDVTVATAQPHYPEWHIHEGYHRWRGDEVDSGVEVHRRLHLVPEHPQGVARLVSELSFGGRVSLDGGLGHPDVMLLVSPALFATALLEMRTRLMSRRTKVVVWVQDLYGKGVAETAGGGVVERTMRAVEGRVLRAADRVVVIHDQFRETICDEYGVDPAKVAVVRNWTHLSAHAPIDRAVARAALGWGDETVLLHAGNMGVKQGLDHVVKAAKVASERGERLRFVMVGDGGERARLEALAAGVASIEFIDPLDDEPFRQALAAADALLVHEAPGVSEMAVPSKLTSYFDAGRPVVAATDPFGITAQEVRAADAGIVVQSGDLDALIGAALRLGADAVRADALGLNGRAYRERVLSEAAAIDAFAALLGIRDRRRASVDASTLPFPDRRAPRTAPVQAPNVA</sequence>
<dbReference type="AlphaFoldDB" id="A0A1H6YLR1"/>
<dbReference type="STRING" id="1043493.SAMN05421637_1748"/>
<dbReference type="InterPro" id="IPR028098">
    <property type="entry name" value="Glyco_trans_4-like_N"/>
</dbReference>
<dbReference type="Pfam" id="PF13579">
    <property type="entry name" value="Glyco_trans_4_4"/>
    <property type="match status" value="1"/>
</dbReference>
<evidence type="ECO:0000256" key="4">
    <source>
        <dbReference type="SAM" id="MobiDB-lite"/>
    </source>
</evidence>
<dbReference type="Pfam" id="PF13692">
    <property type="entry name" value="Glyco_trans_1_4"/>
    <property type="match status" value="1"/>
</dbReference>
<feature type="region of interest" description="Disordered" evidence="4">
    <location>
        <begin position="418"/>
        <end position="440"/>
    </location>
</feature>
<evidence type="ECO:0000256" key="1">
    <source>
        <dbReference type="ARBA" id="ARBA00021292"/>
    </source>
</evidence>
<evidence type="ECO:0000256" key="2">
    <source>
        <dbReference type="ARBA" id="ARBA00022676"/>
    </source>
</evidence>